<evidence type="ECO:0000313" key="3">
    <source>
        <dbReference type="EMBL" id="EAX83128.1"/>
    </source>
</evidence>
<reference evidence="6" key="1">
    <citation type="submission" date="2006-10" db="EMBL/GenBank/DDBJ databases">
        <authorList>
            <person name="Amadeo P."/>
            <person name="Zhao Q."/>
            <person name="Wortman J."/>
            <person name="Fraser-Liggett C."/>
            <person name="Carlton J."/>
        </authorList>
    </citation>
    <scope>NUCLEOTIDE SEQUENCE</scope>
    <source>
        <strain evidence="6">G3</strain>
    </source>
</reference>
<evidence type="ECO:0000313" key="5">
    <source>
        <dbReference type="EMBL" id="EAX92267.1"/>
    </source>
</evidence>
<dbReference type="RefSeq" id="XP_001295336.1">
    <property type="nucleotide sequence ID" value="XM_001295335.1"/>
</dbReference>
<dbReference type="VEuPathDB" id="TrichDB:TVAGG3_0195520"/>
<dbReference type="VEuPathDB" id="TrichDB:TVAGG3_0151780"/>
<gene>
    <name evidence="5" type="ORF">TVAG_168000</name>
    <name evidence="3" type="ORF">TVAG_213000</name>
    <name evidence="4" type="ORF">TVAG_240290</name>
    <name evidence="2" type="ORF">TVAG_370230</name>
    <name evidence="6" type="ORF">TVAG_374550</name>
    <name evidence="1" type="ORF">TVAG_561820</name>
</gene>
<evidence type="ECO:0000313" key="2">
    <source>
        <dbReference type="EMBL" id="EAX82406.1"/>
    </source>
</evidence>
<evidence type="ECO:0000313" key="4">
    <source>
        <dbReference type="EMBL" id="EAX85514.1"/>
    </source>
</evidence>
<accession>A2FCG8</accession>
<dbReference type="VEuPathDB" id="TrichDB:TVAG_240290"/>
<dbReference type="AlphaFoldDB" id="A2FCG8"/>
<name>A2FCG8_TRIV3</name>
<evidence type="ECO:0000313" key="7">
    <source>
        <dbReference type="Proteomes" id="UP000001542"/>
    </source>
</evidence>
<dbReference type="KEGG" id="tva:4755158"/>
<evidence type="ECO:0000313" key="6">
    <source>
        <dbReference type="EMBL" id="EAX97374.1"/>
    </source>
</evidence>
<dbReference type="VEuPathDB" id="TrichDB:TVAGG3_0741380"/>
<evidence type="ECO:0000313" key="1">
    <source>
        <dbReference type="EMBL" id="EAX79936.1"/>
    </source>
</evidence>
<dbReference type="KEGG" id="tva:4749976"/>
<dbReference type="EMBL" id="DS113717">
    <property type="protein sequence ID" value="EAX97374.1"/>
    <property type="molecule type" value="Genomic_DNA"/>
</dbReference>
<dbReference type="EMBL" id="DS116143">
    <property type="protein sequence ID" value="EAX83128.1"/>
    <property type="molecule type" value="Genomic_DNA"/>
</dbReference>
<dbReference type="EMBL" id="DS116735">
    <property type="protein sequence ID" value="EAX82406.1"/>
    <property type="molecule type" value="Genomic_DNA"/>
</dbReference>
<proteinExistence type="predicted"/>
<dbReference type="EMBL" id="DS114917">
    <property type="protein sequence ID" value="EAX85514.1"/>
    <property type="molecule type" value="Genomic_DNA"/>
</dbReference>
<sequence>MSFRNWDEVIAHFSTHQPTPEQLEVLEKMKEETLEYLRQQIANYNSKIDETVYRVSSAESHIEVDQLVSDLLYYTAERNKLYNKLKELE</sequence>
<dbReference type="RefSeq" id="XP_001310304.1">
    <property type="nucleotide sequence ID" value="XM_001310303.1"/>
</dbReference>
<dbReference type="EMBL" id="DS113977">
    <property type="protein sequence ID" value="EAX92267.1"/>
    <property type="molecule type" value="Genomic_DNA"/>
</dbReference>
<dbReference type="Proteomes" id="UP000001542">
    <property type="component" value="Unassembled WGS sequence"/>
</dbReference>
<keyword evidence="7" id="KW-1185">Reference proteome</keyword>
<dbReference type="EMBL" id="DS119401">
    <property type="protein sequence ID" value="EAX79936.1"/>
    <property type="molecule type" value="Genomic_DNA"/>
</dbReference>
<dbReference type="RefSeq" id="XP_001298444.1">
    <property type="nucleotide sequence ID" value="XM_001298443.1"/>
</dbReference>
<dbReference type="VEuPathDB" id="TrichDB:TVAGG3_0699770"/>
<organism evidence="6 7">
    <name type="scientific">Trichomonas vaginalis (strain ATCC PRA-98 / G3)</name>
    <dbReference type="NCBI Taxonomy" id="412133"/>
    <lineage>
        <taxon>Eukaryota</taxon>
        <taxon>Metamonada</taxon>
        <taxon>Parabasalia</taxon>
        <taxon>Trichomonadida</taxon>
        <taxon>Trichomonadidae</taxon>
        <taxon>Trichomonas</taxon>
    </lineage>
</organism>
<protein>
    <submittedName>
        <fullName evidence="6">Uncharacterized protein</fullName>
    </submittedName>
</protein>
<reference evidence="6" key="2">
    <citation type="journal article" date="2007" name="Science">
        <title>Draft genome sequence of the sexually transmitted pathogen Trichomonas vaginalis.</title>
        <authorList>
            <person name="Carlton J.M."/>
            <person name="Hirt R.P."/>
            <person name="Silva J.C."/>
            <person name="Delcher A.L."/>
            <person name="Schatz M."/>
            <person name="Zhao Q."/>
            <person name="Wortman J.R."/>
            <person name="Bidwell S.L."/>
            <person name="Alsmark U.C.M."/>
            <person name="Besteiro S."/>
            <person name="Sicheritz-Ponten T."/>
            <person name="Noel C.J."/>
            <person name="Dacks J.B."/>
            <person name="Foster P.G."/>
            <person name="Simillion C."/>
            <person name="Van de Peer Y."/>
            <person name="Miranda-Saavedra D."/>
            <person name="Barton G.J."/>
            <person name="Westrop G.D."/>
            <person name="Mueller S."/>
            <person name="Dessi D."/>
            <person name="Fiori P.L."/>
            <person name="Ren Q."/>
            <person name="Paulsen I."/>
            <person name="Zhang H."/>
            <person name="Bastida-Corcuera F.D."/>
            <person name="Simoes-Barbosa A."/>
            <person name="Brown M.T."/>
            <person name="Hayes R.D."/>
            <person name="Mukherjee M."/>
            <person name="Okumura C.Y."/>
            <person name="Schneider R."/>
            <person name="Smith A.J."/>
            <person name="Vanacova S."/>
            <person name="Villalvazo M."/>
            <person name="Haas B.J."/>
            <person name="Pertea M."/>
            <person name="Feldblyum T.V."/>
            <person name="Utterback T.R."/>
            <person name="Shu C.L."/>
            <person name="Osoegawa K."/>
            <person name="de Jong P.J."/>
            <person name="Hrdy I."/>
            <person name="Horvathova L."/>
            <person name="Zubacova Z."/>
            <person name="Dolezal P."/>
            <person name="Malik S.B."/>
            <person name="Logsdon J.M. Jr."/>
            <person name="Henze K."/>
            <person name="Gupta A."/>
            <person name="Wang C.C."/>
            <person name="Dunne R.L."/>
            <person name="Upcroft J.A."/>
            <person name="Upcroft P."/>
            <person name="White O."/>
            <person name="Salzberg S.L."/>
            <person name="Tang P."/>
            <person name="Chiu C.-H."/>
            <person name="Lee Y.-S."/>
            <person name="Embley T.M."/>
            <person name="Coombs G.H."/>
            <person name="Mottram J.C."/>
            <person name="Tachezy J."/>
            <person name="Fraser-Liggett C.M."/>
            <person name="Johnson P.J."/>
        </authorList>
    </citation>
    <scope>NUCLEOTIDE SEQUENCE [LARGE SCALE GENOMIC DNA]</scope>
    <source>
        <strain evidence="6">G3</strain>
    </source>
</reference>
<dbReference type="VEuPathDB" id="TrichDB:TVAGG3_0096640"/>
<dbReference type="KEGG" id="tva:4740036"/>
<dbReference type="RefSeq" id="XP_001305197.1">
    <property type="nucleotide sequence ID" value="XM_001305196.1"/>
</dbReference>
<dbReference type="KEGG" id="tva:4737377"/>
<dbReference type="RefSeq" id="XP_001292866.1">
    <property type="nucleotide sequence ID" value="XM_001292865.1"/>
</dbReference>
<dbReference type="KEGG" id="tva:4743155"/>